<reference evidence="2 3" key="1">
    <citation type="submission" date="2021-01" db="EMBL/GenBank/DDBJ databases">
        <title>Whole genome shotgun sequence of Catellatospora bangladeshensis NBRC 107357.</title>
        <authorList>
            <person name="Komaki H."/>
            <person name="Tamura T."/>
        </authorList>
    </citation>
    <scope>NUCLEOTIDE SEQUENCE [LARGE SCALE GENOMIC DNA]</scope>
    <source>
        <strain evidence="2 3">NBRC 107357</strain>
    </source>
</reference>
<feature type="signal peptide" evidence="1">
    <location>
        <begin position="1"/>
        <end position="20"/>
    </location>
</feature>
<evidence type="ECO:0000313" key="2">
    <source>
        <dbReference type="EMBL" id="GIF78735.1"/>
    </source>
</evidence>
<dbReference type="EMBL" id="BONF01000001">
    <property type="protein sequence ID" value="GIF78735.1"/>
    <property type="molecule type" value="Genomic_DNA"/>
</dbReference>
<evidence type="ECO:0000313" key="3">
    <source>
        <dbReference type="Proteomes" id="UP000601223"/>
    </source>
</evidence>
<proteinExistence type="predicted"/>
<sequence length="149" mass="14550">MYQNRLVLSGLAFAAAIAMAGCDPQPGSEPSAASPAPAASSAAPAVDAATAKACADIKKALKDNADKIAVAEKIGPPAGHIAVSAQWTAGSASVIAFSIGASGPVGAAADKVQQEMAALADAYDSATAKPGKEKLEAALKELDTACSAN</sequence>
<comment type="caution">
    <text evidence="2">The sequence shown here is derived from an EMBL/GenBank/DDBJ whole genome shotgun (WGS) entry which is preliminary data.</text>
</comment>
<accession>A0A8J3JGV9</accession>
<dbReference type="Proteomes" id="UP000601223">
    <property type="component" value="Unassembled WGS sequence"/>
</dbReference>
<dbReference type="RefSeq" id="WP_203740462.1">
    <property type="nucleotide sequence ID" value="NZ_BONF01000001.1"/>
</dbReference>
<gene>
    <name evidence="2" type="ORF">Cba03nite_00840</name>
</gene>
<name>A0A8J3JGV9_9ACTN</name>
<keyword evidence="1" id="KW-0732">Signal</keyword>
<evidence type="ECO:0008006" key="4">
    <source>
        <dbReference type="Google" id="ProtNLM"/>
    </source>
</evidence>
<organism evidence="2 3">
    <name type="scientific">Catellatospora bangladeshensis</name>
    <dbReference type="NCBI Taxonomy" id="310355"/>
    <lineage>
        <taxon>Bacteria</taxon>
        <taxon>Bacillati</taxon>
        <taxon>Actinomycetota</taxon>
        <taxon>Actinomycetes</taxon>
        <taxon>Micromonosporales</taxon>
        <taxon>Micromonosporaceae</taxon>
        <taxon>Catellatospora</taxon>
    </lineage>
</organism>
<keyword evidence="3" id="KW-1185">Reference proteome</keyword>
<evidence type="ECO:0000256" key="1">
    <source>
        <dbReference type="SAM" id="SignalP"/>
    </source>
</evidence>
<protein>
    <recommendedName>
        <fullName evidence="4">Lipoprotein</fullName>
    </recommendedName>
</protein>
<dbReference type="AlphaFoldDB" id="A0A8J3JGV9"/>
<dbReference type="PROSITE" id="PS51257">
    <property type="entry name" value="PROKAR_LIPOPROTEIN"/>
    <property type="match status" value="1"/>
</dbReference>
<feature type="chain" id="PRO_5039445393" description="Lipoprotein" evidence="1">
    <location>
        <begin position="21"/>
        <end position="149"/>
    </location>
</feature>